<dbReference type="RefSeq" id="WP_258777663.1">
    <property type="nucleotide sequence ID" value="NZ_JANUGP010000005.1"/>
</dbReference>
<comment type="caution">
    <text evidence="1">The sequence shown here is derived from an EMBL/GenBank/DDBJ whole genome shotgun (WGS) entry which is preliminary data.</text>
</comment>
<dbReference type="Proteomes" id="UP001205612">
    <property type="component" value="Unassembled WGS sequence"/>
</dbReference>
<evidence type="ECO:0000313" key="2">
    <source>
        <dbReference type="Proteomes" id="UP001205612"/>
    </source>
</evidence>
<protein>
    <submittedName>
        <fullName evidence="1">XRE family transcriptional regulator</fullName>
    </submittedName>
</protein>
<sequence length="413" mass="45916">MREPNRKLAARMAELRSRLINAEIGVLTGKPGNVTDADVRRWLRGETKWPQDRIRLGLEKVLSVSAVDLGFVPRRKHPVFPEEDPTRRRTLLNAAGGAALAVGVPDAAVPRRLGINDVRRFHQDYVAILRDDDAGRGPKRVENLAVELASRIQSALAQSTASARVQGMLHRLVAEVSCSAAFASLDAKTPQRARAHLDRALIFAGLSRDSEAAFHVWNHMFLTSSMRENHPEAVAGAEVMKRSSIARRDPLYASLGHLRNANALARVPARRSDALRALNDAERAFARATDRERPEWIRFYDSSEFDALSAFVWVALGEYERSEYCLHRTLASIPREKIRDRALYTAHLSLVQARQGDVELAGATGRQAYVTLPSTSEQGRVIRTLAATRKVLVSSGSKVSEVVNWIEESAEWI</sequence>
<evidence type="ECO:0000313" key="1">
    <source>
        <dbReference type="EMBL" id="MCS0601282.1"/>
    </source>
</evidence>
<accession>A0ABT2AYE7</accession>
<gene>
    <name evidence="1" type="ORF">NX794_08565</name>
</gene>
<organism evidence="1 2">
    <name type="scientific">Streptomyces pyxinicus</name>
    <dbReference type="NCBI Taxonomy" id="2970331"/>
    <lineage>
        <taxon>Bacteria</taxon>
        <taxon>Bacillati</taxon>
        <taxon>Actinomycetota</taxon>
        <taxon>Actinomycetes</taxon>
        <taxon>Kitasatosporales</taxon>
        <taxon>Streptomycetaceae</taxon>
        <taxon>Streptomyces</taxon>
    </lineage>
</organism>
<proteinExistence type="predicted"/>
<dbReference type="EMBL" id="JANUGP010000005">
    <property type="protein sequence ID" value="MCS0601282.1"/>
    <property type="molecule type" value="Genomic_DNA"/>
</dbReference>
<reference evidence="1 2" key="1">
    <citation type="submission" date="2022-08" db="EMBL/GenBank/DDBJ databases">
        <authorList>
            <person name="Somphong A."/>
            <person name="Phongsopitanun W."/>
        </authorList>
    </citation>
    <scope>NUCLEOTIDE SEQUENCE [LARGE SCALE GENOMIC DNA]</scope>
    <source>
        <strain evidence="1 2">LP11</strain>
    </source>
</reference>
<name>A0ABT2AYE7_9ACTN</name>
<keyword evidence="2" id="KW-1185">Reference proteome</keyword>